<gene>
    <name evidence="11" type="ORF">BS47DRAFT_1415151</name>
</gene>
<evidence type="ECO:0000256" key="7">
    <source>
        <dbReference type="ARBA" id="ARBA00023136"/>
    </source>
</evidence>
<feature type="transmembrane region" description="Helical" evidence="10">
    <location>
        <begin position="405"/>
        <end position="424"/>
    </location>
</feature>
<feature type="transmembrane region" description="Helical" evidence="10">
    <location>
        <begin position="430"/>
        <end position="449"/>
    </location>
</feature>
<dbReference type="AlphaFoldDB" id="A0A9P6AN08"/>
<protein>
    <recommendedName>
        <fullName evidence="8 10">Man(5)GlcNAc(2)-PP-dolichol translocation protein RFT1</fullName>
    </recommendedName>
</protein>
<evidence type="ECO:0000313" key="12">
    <source>
        <dbReference type="Proteomes" id="UP000886523"/>
    </source>
</evidence>
<feature type="transmembrane region" description="Helical" evidence="10">
    <location>
        <begin position="185"/>
        <end position="205"/>
    </location>
</feature>
<comment type="function">
    <text evidence="9 10">Intramembrane glycolipid transporter that operates in the biosynthetic pathway of dolichol-linked oligosaccharides, the glycan precursors employed in protein asparagine (N)-glycosylation. The sequential addition of sugars to dolichol pyrophosphate produces dolichol-linked oligosaccharides containing fourteen sugars, including two GlcNAcs, nine mannoses and three glucoses. Once assembled, the oligosaccharide is transferred from the lipid to nascent proteins by oligosaccharyltransferases. The assembly of dolichol-linked oligosaccharides begins on the cytosolic side of the endoplasmic reticulum membrane and finishes in its lumen. RFT1 could mediate the translocation of the cytosolically oriented intermediate DolPP-GlcNAc2Man5, produced by ALG11, into the ER lumen where dolichol-linked oligosaccharides assembly continues. However, the intramembrane lipid transporter activity could not be confirmed in vitro.</text>
</comment>
<dbReference type="GO" id="GO:0034203">
    <property type="term" value="P:glycolipid translocation"/>
    <property type="evidence" value="ECO:0007669"/>
    <property type="project" value="TreeGrafter"/>
</dbReference>
<keyword evidence="7 10" id="KW-0472">Membrane</keyword>
<feature type="transmembrane region" description="Helical" evidence="10">
    <location>
        <begin position="470"/>
        <end position="492"/>
    </location>
</feature>
<keyword evidence="4 10" id="KW-0812">Transmembrane</keyword>
<comment type="similarity">
    <text evidence="3 10">Belongs to the RFT1 family.</text>
</comment>
<dbReference type="Proteomes" id="UP000886523">
    <property type="component" value="Unassembled WGS sequence"/>
</dbReference>
<evidence type="ECO:0000256" key="9">
    <source>
        <dbReference type="ARBA" id="ARBA00045912"/>
    </source>
</evidence>
<organism evidence="11 12">
    <name type="scientific">Hydnum rufescens UP504</name>
    <dbReference type="NCBI Taxonomy" id="1448309"/>
    <lineage>
        <taxon>Eukaryota</taxon>
        <taxon>Fungi</taxon>
        <taxon>Dikarya</taxon>
        <taxon>Basidiomycota</taxon>
        <taxon>Agaricomycotina</taxon>
        <taxon>Agaricomycetes</taxon>
        <taxon>Cantharellales</taxon>
        <taxon>Hydnaceae</taxon>
        <taxon>Hydnum</taxon>
    </lineage>
</organism>
<feature type="transmembrane region" description="Helical" evidence="10">
    <location>
        <begin position="326"/>
        <end position="349"/>
    </location>
</feature>
<accession>A0A9P6AN08</accession>
<proteinExistence type="inferred from homology"/>
<evidence type="ECO:0000256" key="3">
    <source>
        <dbReference type="ARBA" id="ARBA00010288"/>
    </source>
</evidence>
<comment type="subcellular location">
    <subcellularLocation>
        <location evidence="1 10">Endoplasmic reticulum membrane</location>
        <topology evidence="1 10">Multi-pass membrane protein</topology>
    </subcellularLocation>
</comment>
<name>A0A9P6AN08_9AGAM</name>
<comment type="caution">
    <text evidence="11">The sequence shown here is derived from an EMBL/GenBank/DDBJ whole genome shotgun (WGS) entry which is preliminary data.</text>
</comment>
<dbReference type="EMBL" id="MU129050">
    <property type="protein sequence ID" value="KAF9508788.1"/>
    <property type="molecule type" value="Genomic_DNA"/>
</dbReference>
<feature type="transmembrane region" description="Helical" evidence="10">
    <location>
        <begin position="128"/>
        <end position="146"/>
    </location>
</feature>
<reference evidence="11" key="1">
    <citation type="journal article" date="2020" name="Nat. Commun.">
        <title>Large-scale genome sequencing of mycorrhizal fungi provides insights into the early evolution of symbiotic traits.</title>
        <authorList>
            <person name="Miyauchi S."/>
            <person name="Kiss E."/>
            <person name="Kuo A."/>
            <person name="Drula E."/>
            <person name="Kohler A."/>
            <person name="Sanchez-Garcia M."/>
            <person name="Morin E."/>
            <person name="Andreopoulos B."/>
            <person name="Barry K.W."/>
            <person name="Bonito G."/>
            <person name="Buee M."/>
            <person name="Carver A."/>
            <person name="Chen C."/>
            <person name="Cichocki N."/>
            <person name="Clum A."/>
            <person name="Culley D."/>
            <person name="Crous P.W."/>
            <person name="Fauchery L."/>
            <person name="Girlanda M."/>
            <person name="Hayes R.D."/>
            <person name="Keri Z."/>
            <person name="LaButti K."/>
            <person name="Lipzen A."/>
            <person name="Lombard V."/>
            <person name="Magnuson J."/>
            <person name="Maillard F."/>
            <person name="Murat C."/>
            <person name="Nolan M."/>
            <person name="Ohm R.A."/>
            <person name="Pangilinan J."/>
            <person name="Pereira M.F."/>
            <person name="Perotto S."/>
            <person name="Peter M."/>
            <person name="Pfister S."/>
            <person name="Riley R."/>
            <person name="Sitrit Y."/>
            <person name="Stielow J.B."/>
            <person name="Szollosi G."/>
            <person name="Zifcakova L."/>
            <person name="Stursova M."/>
            <person name="Spatafora J.W."/>
            <person name="Tedersoo L."/>
            <person name="Vaario L.M."/>
            <person name="Yamada A."/>
            <person name="Yan M."/>
            <person name="Wang P."/>
            <person name="Xu J."/>
            <person name="Bruns T."/>
            <person name="Baldrian P."/>
            <person name="Vilgalys R."/>
            <person name="Dunand C."/>
            <person name="Henrissat B."/>
            <person name="Grigoriev I.V."/>
            <person name="Hibbett D."/>
            <person name="Nagy L.G."/>
            <person name="Martin F.M."/>
        </authorList>
    </citation>
    <scope>NUCLEOTIDE SEQUENCE</scope>
    <source>
        <strain evidence="11">UP504</strain>
    </source>
</reference>
<feature type="transmembrane region" description="Helical" evidence="10">
    <location>
        <begin position="158"/>
        <end position="179"/>
    </location>
</feature>
<evidence type="ECO:0000256" key="10">
    <source>
        <dbReference type="RuleBase" id="RU365067"/>
    </source>
</evidence>
<evidence type="ECO:0000256" key="1">
    <source>
        <dbReference type="ARBA" id="ARBA00004477"/>
    </source>
</evidence>
<keyword evidence="12" id="KW-1185">Reference proteome</keyword>
<evidence type="ECO:0000256" key="8">
    <source>
        <dbReference type="ARBA" id="ARBA00044793"/>
    </source>
</evidence>
<dbReference type="GO" id="GO:0005789">
    <property type="term" value="C:endoplasmic reticulum membrane"/>
    <property type="evidence" value="ECO:0007669"/>
    <property type="project" value="UniProtKB-SubCell"/>
</dbReference>
<keyword evidence="5 10" id="KW-0256">Endoplasmic reticulum</keyword>
<comment type="pathway">
    <text evidence="2">Protein modification; protein glycosylation.</text>
</comment>
<keyword evidence="6 10" id="KW-1133">Transmembrane helix</keyword>
<feature type="transmembrane region" description="Helical" evidence="10">
    <location>
        <begin position="369"/>
        <end position="393"/>
    </location>
</feature>
<dbReference type="PANTHER" id="PTHR13117">
    <property type="entry name" value="ENDOPLASMIC RETICULUM MULTISPAN TRANSMEMBRANE PROTEIN-RELATED"/>
    <property type="match status" value="1"/>
</dbReference>
<dbReference type="Pfam" id="PF04506">
    <property type="entry name" value="Rft-1"/>
    <property type="match status" value="1"/>
</dbReference>
<evidence type="ECO:0000256" key="2">
    <source>
        <dbReference type="ARBA" id="ARBA00004922"/>
    </source>
</evidence>
<feature type="transmembrane region" description="Helical" evidence="10">
    <location>
        <begin position="498"/>
        <end position="515"/>
    </location>
</feature>
<evidence type="ECO:0000256" key="4">
    <source>
        <dbReference type="ARBA" id="ARBA00022692"/>
    </source>
</evidence>
<evidence type="ECO:0000256" key="5">
    <source>
        <dbReference type="ARBA" id="ARBA00022824"/>
    </source>
</evidence>
<dbReference type="InterPro" id="IPR007594">
    <property type="entry name" value="RFT1"/>
</dbReference>
<dbReference type="GO" id="GO:0006488">
    <property type="term" value="P:dolichol-linked oligosaccharide biosynthetic process"/>
    <property type="evidence" value="ECO:0007669"/>
    <property type="project" value="InterPro"/>
</dbReference>
<sequence length="516" mass="56337">MATELATKSFASVSSLVGLQVFSRAFTFILNQALVRIASPEVFGTATIQFELLLSTILFLSREGVRNALLRSRNTEQPDRKSPSNQLFANISVIPVLLGAPLSLCATFAYRAFSSSHTRTQPHFDTAIGIYAVAAFCELLSEPLYVRAQKELRLGVRIRAEGVAVVCKALASVGALMYAGKDWSLVAFAVGQLAYGAAVLAVYLLEFKGWGGVGLKKVNVDVRGNSRAIYWNPELLWLSFAMTAQSVVKHFLTEGDRFMVSKFSPLRDQGGYAVATNYGSLVARIFFQPIEESSRLFFSKSLSSSASAMDKDQGNEESQVDLALDLLHIVLLLYVHLGIIFLVFGPPYIPTLLSILLPPRYLSTSAPRVLRAYCSYLPVMAFNGFLEAFISSTATPSELVAQSRAMGFFSVLFVVAAVGFGRGLGWAETGLVYANVLNLGARAVYGWVFTSHYFDRRDREIRIFKVIPSWSVLNASAVVAVIIRVSALVYGRGLAKDTAIHIAIGGVCFVAWAYIS</sequence>
<keyword evidence="10" id="KW-0813">Transport</keyword>
<dbReference type="OrthoDB" id="9979195at2759"/>
<evidence type="ECO:0000256" key="6">
    <source>
        <dbReference type="ARBA" id="ARBA00022989"/>
    </source>
</evidence>
<feature type="transmembrane region" description="Helical" evidence="10">
    <location>
        <begin position="87"/>
        <end position="113"/>
    </location>
</feature>
<dbReference type="PANTHER" id="PTHR13117:SF5">
    <property type="entry name" value="PROTEIN RFT1 HOMOLOG"/>
    <property type="match status" value="1"/>
</dbReference>
<evidence type="ECO:0000313" key="11">
    <source>
        <dbReference type="EMBL" id="KAF9508788.1"/>
    </source>
</evidence>